<keyword evidence="1" id="KW-0732">Signal</keyword>
<dbReference type="InParanoid" id="L7JXJ0"/>
<evidence type="ECO:0000313" key="2">
    <source>
        <dbReference type="EMBL" id="ELQ75472.1"/>
    </source>
</evidence>
<name>L7JXJ0_TRAHO</name>
<protein>
    <submittedName>
        <fullName evidence="2">Uncharacterized protein</fullName>
    </submittedName>
</protein>
<accession>L7JXJ0</accession>
<evidence type="ECO:0000313" key="3">
    <source>
        <dbReference type="Proteomes" id="UP000011185"/>
    </source>
</evidence>
<dbReference type="EMBL" id="JH993954">
    <property type="protein sequence ID" value="ELQ75472.1"/>
    <property type="molecule type" value="Genomic_DNA"/>
</dbReference>
<dbReference type="OMA" id="GLEECTH"/>
<evidence type="ECO:0000256" key="1">
    <source>
        <dbReference type="SAM" id="SignalP"/>
    </source>
</evidence>
<organism evidence="2 3">
    <name type="scientific">Trachipleistophora hominis</name>
    <name type="common">Microsporidian parasite</name>
    <dbReference type="NCBI Taxonomy" id="72359"/>
    <lineage>
        <taxon>Eukaryota</taxon>
        <taxon>Fungi</taxon>
        <taxon>Fungi incertae sedis</taxon>
        <taxon>Microsporidia</taxon>
        <taxon>Pleistophoridae</taxon>
        <taxon>Trachipleistophora</taxon>
    </lineage>
</organism>
<dbReference type="VEuPathDB" id="MicrosporidiaDB:THOM_1576"/>
<dbReference type="Proteomes" id="UP000011185">
    <property type="component" value="Unassembled WGS sequence"/>
</dbReference>
<dbReference type="OrthoDB" id="2186204at2759"/>
<feature type="signal peptide" evidence="1">
    <location>
        <begin position="1"/>
        <end position="20"/>
    </location>
</feature>
<dbReference type="HOGENOM" id="CLU_1327277_0_0_1"/>
<reference evidence="2 3" key="1">
    <citation type="journal article" date="2012" name="PLoS Pathog.">
        <title>The genome of the obligate intracellular parasite Trachipleistophora hominis: new insights into microsporidian genome dynamics and reductive evolution.</title>
        <authorList>
            <person name="Heinz E."/>
            <person name="Williams T.A."/>
            <person name="Nakjang S."/>
            <person name="Noel C.J."/>
            <person name="Swan D.C."/>
            <person name="Goldberg A.V."/>
            <person name="Harris S.R."/>
            <person name="Weinmaier T."/>
            <person name="Markert S."/>
            <person name="Becher D."/>
            <person name="Bernhardt J."/>
            <person name="Dagan T."/>
            <person name="Hacker C."/>
            <person name="Lucocq J.M."/>
            <person name="Schweder T."/>
            <person name="Rattei T."/>
            <person name="Hall N."/>
            <person name="Hirt R.P."/>
            <person name="Embley T.M."/>
        </authorList>
    </citation>
    <scope>NUCLEOTIDE SEQUENCE [LARGE SCALE GENOMIC DNA]</scope>
</reference>
<gene>
    <name evidence="2" type="ORF">THOM_1576</name>
</gene>
<sequence>MLRFCLFVLFCFSSYREINPFMKASDDVHQIFLIGNKGYEKESFTLTIFDTDNDRDTFFPVGLSKVSEKTLPFQLFNSNFESQGLNFYLTWNGDKNIYVVPEGDYLQARKGSVDIRTGMTMHSILSPSSSDQQNNSSLFVKIMYGGKCLEALKWKSKYRNAYPLKFLRCSNSEYQVFKLINVIKAICHVSSEKCMYKNEDSFRATEALRAKLHRFAIPG</sequence>
<feature type="chain" id="PRO_5003979107" evidence="1">
    <location>
        <begin position="21"/>
        <end position="219"/>
    </location>
</feature>
<proteinExistence type="predicted"/>
<keyword evidence="3" id="KW-1185">Reference proteome</keyword>
<dbReference type="AlphaFoldDB" id="L7JXJ0"/>